<gene>
    <name evidence="1" type="ORF">J2S44_000560</name>
</gene>
<dbReference type="Proteomes" id="UP001183629">
    <property type="component" value="Unassembled WGS sequence"/>
</dbReference>
<proteinExistence type="predicted"/>
<protein>
    <submittedName>
        <fullName evidence="1">Uncharacterized protein</fullName>
    </submittedName>
</protein>
<sequence length="158" mass="16757">MMINGSAVATERPPGLSTAGVSWVAAHGGAGASTLAAALGGVDVGARWPSESRADPARVLLVARTHSGGLRATARALAAMREGRHPPGMELLGLVLVADAPGRLPWPLFRRTRVLRSVAPVWRVPWIEQWRLGAELRKAPKVLLSLADLVDDLHRGAY</sequence>
<evidence type="ECO:0000313" key="2">
    <source>
        <dbReference type="Proteomes" id="UP001183629"/>
    </source>
</evidence>
<comment type="caution">
    <text evidence="1">The sequence shown here is derived from an EMBL/GenBank/DDBJ whole genome shotgun (WGS) entry which is preliminary data.</text>
</comment>
<name>A0AAE3ZLY8_9ACTN</name>
<dbReference type="Pfam" id="PF20373">
    <property type="entry name" value="DUF6668"/>
    <property type="match status" value="1"/>
</dbReference>
<keyword evidence="2" id="KW-1185">Reference proteome</keyword>
<dbReference type="EMBL" id="JAVDYC010000001">
    <property type="protein sequence ID" value="MDR7320310.1"/>
    <property type="molecule type" value="Genomic_DNA"/>
</dbReference>
<dbReference type="InterPro" id="IPR046609">
    <property type="entry name" value="DUF6668"/>
</dbReference>
<organism evidence="1 2">
    <name type="scientific">Catenuloplanes niger</name>
    <dbReference type="NCBI Taxonomy" id="587534"/>
    <lineage>
        <taxon>Bacteria</taxon>
        <taxon>Bacillati</taxon>
        <taxon>Actinomycetota</taxon>
        <taxon>Actinomycetes</taxon>
        <taxon>Micromonosporales</taxon>
        <taxon>Micromonosporaceae</taxon>
        <taxon>Catenuloplanes</taxon>
    </lineage>
</organism>
<reference evidence="1 2" key="1">
    <citation type="submission" date="2023-07" db="EMBL/GenBank/DDBJ databases">
        <title>Sequencing the genomes of 1000 actinobacteria strains.</title>
        <authorList>
            <person name="Klenk H.-P."/>
        </authorList>
    </citation>
    <scope>NUCLEOTIDE SEQUENCE [LARGE SCALE GENOMIC DNA]</scope>
    <source>
        <strain evidence="1 2">DSM 44711</strain>
    </source>
</reference>
<dbReference type="RefSeq" id="WP_310408764.1">
    <property type="nucleotide sequence ID" value="NZ_JAVDYC010000001.1"/>
</dbReference>
<accession>A0AAE3ZLY8</accession>
<evidence type="ECO:0000313" key="1">
    <source>
        <dbReference type="EMBL" id="MDR7320310.1"/>
    </source>
</evidence>
<dbReference type="AlphaFoldDB" id="A0AAE3ZLY8"/>